<dbReference type="Proteomes" id="UP000202420">
    <property type="component" value="Segment"/>
</dbReference>
<organism evidence="1 2">
    <name type="scientific">Chlorovirus heliozoae</name>
    <dbReference type="NCBI Taxonomy" id="322019"/>
    <lineage>
        <taxon>Viruses</taxon>
        <taxon>Varidnaviria</taxon>
        <taxon>Bamfordvirae</taxon>
        <taxon>Nucleocytoviricota</taxon>
        <taxon>Megaviricetes</taxon>
        <taxon>Algavirales</taxon>
        <taxon>Phycodnaviridae</taxon>
        <taxon>Chlorovirus</taxon>
    </lineage>
</organism>
<sequence length="119" mass="13449">MLTGAIFLWFISTRNIIPFSAYPHRACTSPLPTGTPVFSIPSIISNECRTCDGTTEFPISFRRRLFTRVFSTSCVHGCSEDQSNFGAYVFGIEMPRSRLNARQNHRCLWCGAPMQTSFE</sequence>
<dbReference type="EMBL" id="EF101928">
    <property type="protein sequence ID" value="ABT16177.1"/>
    <property type="molecule type" value="Genomic_DNA"/>
</dbReference>
<accession>A7K803</accession>
<proteinExistence type="predicted"/>
<gene>
    <name evidence="1" type="primary">z043L</name>
    <name evidence="1" type="ORF">ATCV1_z043L</name>
</gene>
<keyword evidence="2" id="KW-1185">Reference proteome</keyword>
<reference evidence="1 2" key="1">
    <citation type="submission" date="2006-09" db="EMBL/GenBank/DDBJ databases">
        <title>Sequence and annotation of the 288-kb ATCV-1 virus that infects an endosymbiotic Chlorella strain of the heliozoon Acanthocystis turfacea.</title>
        <authorList>
            <person name="Fitzgerald L.A."/>
            <person name="Graves M.V."/>
            <person name="Li X."/>
            <person name="Pfitzner A.J.P."/>
            <person name="Hartigan J."/>
            <person name="Van Etten J.L."/>
        </authorList>
    </citation>
    <scope>NUCLEOTIDE SEQUENCE [LARGE SCALE GENOMIC DNA]</scope>
    <source>
        <strain evidence="1 2">ATCV-1</strain>
    </source>
</reference>
<dbReference type="KEGG" id="vg:5470696"/>
<evidence type="ECO:0000313" key="2">
    <source>
        <dbReference type="Proteomes" id="UP000202420"/>
    </source>
</evidence>
<name>A7K803_9PHYC</name>
<protein>
    <submittedName>
        <fullName evidence="1">Uncharacterized protein z043L</fullName>
    </submittedName>
</protein>
<dbReference type="GeneID" id="5470696"/>
<dbReference type="RefSeq" id="YP_001426524.1">
    <property type="nucleotide sequence ID" value="NC_008724.1"/>
</dbReference>
<evidence type="ECO:0000313" key="1">
    <source>
        <dbReference type="EMBL" id="ABT16177.1"/>
    </source>
</evidence>